<evidence type="ECO:0000313" key="1">
    <source>
        <dbReference type="EMBL" id="CAI3978688.1"/>
    </source>
</evidence>
<dbReference type="EMBL" id="CAMXCT010000429">
    <property type="protein sequence ID" value="CAI3978688.1"/>
    <property type="molecule type" value="Genomic_DNA"/>
</dbReference>
<accession>A0A9P1BSM8</accession>
<dbReference type="EMBL" id="CAMXCT020000429">
    <property type="protein sequence ID" value="CAL1132063.1"/>
    <property type="molecule type" value="Genomic_DNA"/>
</dbReference>
<name>A0A9P1BSM8_9DINO</name>
<evidence type="ECO:0000313" key="2">
    <source>
        <dbReference type="EMBL" id="CAI3997296.1"/>
    </source>
</evidence>
<dbReference type="AlphaFoldDB" id="A0A9P1BSM8"/>
<proteinExistence type="predicted"/>
<reference evidence="1" key="1">
    <citation type="submission" date="2022-10" db="EMBL/GenBank/DDBJ databases">
        <authorList>
            <person name="Chen Y."/>
            <person name="Dougan E. K."/>
            <person name="Chan C."/>
            <person name="Rhodes N."/>
            <person name="Thang M."/>
        </authorList>
    </citation>
    <scope>NUCLEOTIDE SEQUENCE</scope>
</reference>
<evidence type="ECO:0000313" key="3">
    <source>
        <dbReference type="EMBL" id="CAL4766000.1"/>
    </source>
</evidence>
<dbReference type="EMBL" id="CAMXCT010002316">
    <property type="protein sequence ID" value="CAI3997296.1"/>
    <property type="molecule type" value="Genomic_DNA"/>
</dbReference>
<keyword evidence="4" id="KW-1185">Reference proteome</keyword>
<protein>
    <submittedName>
        <fullName evidence="1">Uncharacterized protein</fullName>
    </submittedName>
</protein>
<dbReference type="OrthoDB" id="408451at2759"/>
<organism evidence="1">
    <name type="scientific">Cladocopium goreaui</name>
    <dbReference type="NCBI Taxonomy" id="2562237"/>
    <lineage>
        <taxon>Eukaryota</taxon>
        <taxon>Sar</taxon>
        <taxon>Alveolata</taxon>
        <taxon>Dinophyceae</taxon>
        <taxon>Suessiales</taxon>
        <taxon>Symbiodiniaceae</taxon>
        <taxon>Cladocopium</taxon>
    </lineage>
</organism>
<comment type="caution">
    <text evidence="1">The sequence shown here is derived from an EMBL/GenBank/DDBJ whole genome shotgun (WGS) entry which is preliminary data.</text>
</comment>
<sequence length="219" mass="25129">MQPKADGSFKVPEELVQEWRTGDQARLLQEFKHAGLDKDNFVKRSLKRIREQISENSMWVDGEFVSEAYMKEELRDQYDRQKLYWYEHNLKGRKLKCARKTVTGEDSSDVGEDESNGDLELEAWDHVDIPFDAEEDVMNEKAESALTEAKALKQITFPDMDSDGLPSSYVPKVLGCLGKWQLKMADLASKFKYSGDSSLKQLLVFQDPGSHGLSYNMFL</sequence>
<dbReference type="EMBL" id="CAMXCT020002316">
    <property type="protein sequence ID" value="CAL1150671.1"/>
    <property type="molecule type" value="Genomic_DNA"/>
</dbReference>
<reference evidence="3 4" key="2">
    <citation type="submission" date="2024-05" db="EMBL/GenBank/DDBJ databases">
        <authorList>
            <person name="Chen Y."/>
            <person name="Shah S."/>
            <person name="Dougan E. K."/>
            <person name="Thang M."/>
            <person name="Chan C."/>
        </authorList>
    </citation>
    <scope>NUCLEOTIDE SEQUENCE [LARGE SCALE GENOMIC DNA]</scope>
</reference>
<dbReference type="EMBL" id="CAMXCT030000429">
    <property type="protein sequence ID" value="CAL4766000.1"/>
    <property type="molecule type" value="Genomic_DNA"/>
</dbReference>
<gene>
    <name evidence="2" type="ORF">C1SCF055_LOCUS23692</name>
    <name evidence="1" type="ORF">C1SCF055_LOCUS6706</name>
</gene>
<evidence type="ECO:0000313" key="4">
    <source>
        <dbReference type="Proteomes" id="UP001152797"/>
    </source>
</evidence>
<dbReference type="Proteomes" id="UP001152797">
    <property type="component" value="Unassembled WGS sequence"/>
</dbReference>
<dbReference type="EMBL" id="CAMXCT030002316">
    <property type="protein sequence ID" value="CAL4784608.1"/>
    <property type="molecule type" value="Genomic_DNA"/>
</dbReference>